<feature type="domain" description="THAP-type" evidence="6">
    <location>
        <begin position="391"/>
        <end position="468"/>
    </location>
</feature>
<keyword evidence="3" id="KW-0862">Zinc</keyword>
<evidence type="ECO:0000313" key="7">
    <source>
        <dbReference type="EMBL" id="OXA47479.1"/>
    </source>
</evidence>
<protein>
    <recommendedName>
        <fullName evidence="6">THAP-type domain-containing protein</fullName>
    </recommendedName>
</protein>
<keyword evidence="1" id="KW-0479">Metal-binding</keyword>
<keyword evidence="8" id="KW-1185">Reference proteome</keyword>
<evidence type="ECO:0000256" key="4">
    <source>
        <dbReference type="ARBA" id="ARBA00023125"/>
    </source>
</evidence>
<evidence type="ECO:0000256" key="5">
    <source>
        <dbReference type="PROSITE-ProRule" id="PRU00309"/>
    </source>
</evidence>
<keyword evidence="2 5" id="KW-0863">Zinc-finger</keyword>
<sequence>MAKCVGIYVKLTPPPEEREWAWRTIPLEERENSSFNPITWGIQQKFIPSLEGQSQFGRKLNKFVHDREQQAKLYSDYDISPIKTWTYHLTQPIKITGQEVHDAIKEEKNYIATVSEHREPWEIMEEAMNRTEIQECLFRGSQRPLNIIMRQPEYKIRWRRVSSQISDMFIPPEDIYYSDDQEYQERTALEKITEDKVLQCNSGLNTAVSAIVQEEETDRSGQAGPITTSNFVIKTMEFYSTPEIARTAEERGIWTKAENQQGLERFQTFLRSDKYIAVTGNPTTTSFEIVCKKTRWGNTRGRGTTQFFPISMSPLLGNLTPFLAPKSGVSFTIILAAKLAKADNERWGRKYGGDTFIFTSDFDVNLLWFIGIGYQDGQNIYLDVTNHLFNMVRNKKCCVPNCHNSLNEEDHNSYFFSLPKCPKRCQEWCDILDIDKENVSPKTIVCSKHFHPPPKHCRLVKGALPIAPPPFVSSPSFVSPPMGGGVNHQKLSPEVKKKIKSIRNKLYYRRKKKDQNLIKLQPER</sequence>
<dbReference type="Pfam" id="PF05485">
    <property type="entry name" value="THAP"/>
    <property type="match status" value="1"/>
</dbReference>
<dbReference type="EMBL" id="LNIX01000013">
    <property type="protein sequence ID" value="OXA47479.1"/>
    <property type="molecule type" value="Genomic_DNA"/>
</dbReference>
<evidence type="ECO:0000256" key="1">
    <source>
        <dbReference type="ARBA" id="ARBA00022723"/>
    </source>
</evidence>
<evidence type="ECO:0000313" key="8">
    <source>
        <dbReference type="Proteomes" id="UP000198287"/>
    </source>
</evidence>
<dbReference type="PROSITE" id="PS50950">
    <property type="entry name" value="ZF_THAP"/>
    <property type="match status" value="1"/>
</dbReference>
<organism evidence="7 8">
    <name type="scientific">Folsomia candida</name>
    <name type="common">Springtail</name>
    <dbReference type="NCBI Taxonomy" id="158441"/>
    <lineage>
        <taxon>Eukaryota</taxon>
        <taxon>Metazoa</taxon>
        <taxon>Ecdysozoa</taxon>
        <taxon>Arthropoda</taxon>
        <taxon>Hexapoda</taxon>
        <taxon>Collembola</taxon>
        <taxon>Entomobryomorpha</taxon>
        <taxon>Isotomoidea</taxon>
        <taxon>Isotomidae</taxon>
        <taxon>Proisotominae</taxon>
        <taxon>Folsomia</taxon>
    </lineage>
</organism>
<dbReference type="Proteomes" id="UP000198287">
    <property type="component" value="Unassembled WGS sequence"/>
</dbReference>
<accession>A0A226DQJ9</accession>
<gene>
    <name evidence="7" type="ORF">Fcan01_17797</name>
</gene>
<evidence type="ECO:0000256" key="2">
    <source>
        <dbReference type="ARBA" id="ARBA00022771"/>
    </source>
</evidence>
<dbReference type="GO" id="GO:0008270">
    <property type="term" value="F:zinc ion binding"/>
    <property type="evidence" value="ECO:0007669"/>
    <property type="project" value="UniProtKB-KW"/>
</dbReference>
<name>A0A226DQJ9_FOLCA</name>
<dbReference type="GO" id="GO:0003677">
    <property type="term" value="F:DNA binding"/>
    <property type="evidence" value="ECO:0007669"/>
    <property type="project" value="UniProtKB-UniRule"/>
</dbReference>
<dbReference type="AlphaFoldDB" id="A0A226DQJ9"/>
<evidence type="ECO:0000259" key="6">
    <source>
        <dbReference type="PROSITE" id="PS50950"/>
    </source>
</evidence>
<comment type="caution">
    <text evidence="7">The sequence shown here is derived from an EMBL/GenBank/DDBJ whole genome shotgun (WGS) entry which is preliminary data.</text>
</comment>
<evidence type="ECO:0000256" key="3">
    <source>
        <dbReference type="ARBA" id="ARBA00022833"/>
    </source>
</evidence>
<dbReference type="InterPro" id="IPR006612">
    <property type="entry name" value="THAP_Znf"/>
</dbReference>
<dbReference type="SUPFAM" id="SSF57716">
    <property type="entry name" value="Glucocorticoid receptor-like (DNA-binding domain)"/>
    <property type="match status" value="1"/>
</dbReference>
<keyword evidence="4 5" id="KW-0238">DNA-binding</keyword>
<reference evidence="7 8" key="1">
    <citation type="submission" date="2015-12" db="EMBL/GenBank/DDBJ databases">
        <title>The genome of Folsomia candida.</title>
        <authorList>
            <person name="Faddeeva A."/>
            <person name="Derks M.F."/>
            <person name="Anvar Y."/>
            <person name="Smit S."/>
            <person name="Van Straalen N."/>
            <person name="Roelofs D."/>
        </authorList>
    </citation>
    <scope>NUCLEOTIDE SEQUENCE [LARGE SCALE GENOMIC DNA]</scope>
    <source>
        <strain evidence="7 8">VU population</strain>
        <tissue evidence="7">Whole body</tissue>
    </source>
</reference>
<proteinExistence type="predicted"/>